<dbReference type="Gene3D" id="3.50.50.60">
    <property type="entry name" value="FAD/NAD(P)-binding domain"/>
    <property type="match status" value="2"/>
</dbReference>
<feature type="domain" description="Amine oxidase" evidence="1">
    <location>
        <begin position="16"/>
        <end position="314"/>
    </location>
</feature>
<evidence type="ECO:0000313" key="3">
    <source>
        <dbReference type="Proteomes" id="UP000198825"/>
    </source>
</evidence>
<dbReference type="InterPro" id="IPR036188">
    <property type="entry name" value="FAD/NAD-bd_sf"/>
</dbReference>
<proteinExistence type="predicted"/>
<dbReference type="STRING" id="546874.SAMN04488544_2484"/>
<reference evidence="3" key="1">
    <citation type="submission" date="2016-10" db="EMBL/GenBank/DDBJ databases">
        <authorList>
            <person name="Varghese N."/>
            <person name="Submissions S."/>
        </authorList>
    </citation>
    <scope>NUCLEOTIDE SEQUENCE [LARGE SCALE GENOMIC DNA]</scope>
    <source>
        <strain evidence="3">DSM 21743</strain>
    </source>
</reference>
<accession>A0A1H2MPR2</accession>
<dbReference type="RefSeq" id="WP_157719959.1">
    <property type="nucleotide sequence ID" value="NZ_LT629799.1"/>
</dbReference>
<dbReference type="GO" id="GO:0016491">
    <property type="term" value="F:oxidoreductase activity"/>
    <property type="evidence" value="ECO:0007669"/>
    <property type="project" value="InterPro"/>
</dbReference>
<dbReference type="PANTHER" id="PTHR43734">
    <property type="entry name" value="PHYTOENE DESATURASE"/>
    <property type="match status" value="1"/>
</dbReference>
<evidence type="ECO:0000313" key="2">
    <source>
        <dbReference type="EMBL" id="SDU95219.1"/>
    </source>
</evidence>
<dbReference type="SUPFAM" id="SSF51905">
    <property type="entry name" value="FAD/NAD(P)-binding domain"/>
    <property type="match status" value="1"/>
</dbReference>
<dbReference type="Pfam" id="PF01593">
    <property type="entry name" value="Amino_oxidase"/>
    <property type="match status" value="1"/>
</dbReference>
<dbReference type="InterPro" id="IPR002937">
    <property type="entry name" value="Amino_oxidase"/>
</dbReference>
<dbReference type="OrthoDB" id="9774675at2"/>
<dbReference type="EMBL" id="LT629799">
    <property type="protein sequence ID" value="SDU95219.1"/>
    <property type="molecule type" value="Genomic_DNA"/>
</dbReference>
<dbReference type="PANTHER" id="PTHR43734:SF1">
    <property type="entry name" value="PHYTOENE DESATURASE"/>
    <property type="match status" value="1"/>
</dbReference>
<name>A0A1H2MPR2_9ACTN</name>
<gene>
    <name evidence="2" type="ORF">SAMN04488544_2484</name>
</gene>
<evidence type="ECO:0000259" key="1">
    <source>
        <dbReference type="Pfam" id="PF01593"/>
    </source>
</evidence>
<organism evidence="2 3">
    <name type="scientific">Microlunatus sagamiharensis</name>
    <dbReference type="NCBI Taxonomy" id="546874"/>
    <lineage>
        <taxon>Bacteria</taxon>
        <taxon>Bacillati</taxon>
        <taxon>Actinomycetota</taxon>
        <taxon>Actinomycetes</taxon>
        <taxon>Propionibacteriales</taxon>
        <taxon>Propionibacteriaceae</taxon>
        <taxon>Microlunatus</taxon>
    </lineage>
</organism>
<dbReference type="Proteomes" id="UP000198825">
    <property type="component" value="Chromosome I"/>
</dbReference>
<keyword evidence="3" id="KW-1185">Reference proteome</keyword>
<dbReference type="AlphaFoldDB" id="A0A1H2MPR2"/>
<protein>
    <submittedName>
        <fullName evidence="2">Flavin containing amine oxidoreductase</fullName>
    </submittedName>
</protein>
<sequence length="445" mass="46933">MPTSTGSLVAVVGGGLAGMAAAARLAKMGHRVRLHEATDRLGGAWAPYALAGPDAGPAPVLVDDAPAVLTFPAPWRDLFRKSGRPLEAELARAGYALAPAPPTVVHHDDGSSLALPSDRGEQQEVLLRAYGPAAAARWQHLLDSLDDVWQALRPLGLEEPWEPGSLNRDLARRLRSRRSLADLADDLGDPHLRALVRATAYRLGTTPEQAPALAAVGLLVERTFGRWQVVAERGRPLDTGRTSVLVETLAARLGLRKVEVRLGSRVEGVETADRAVTGVRTSDAGTEPADAVVLAVDPWTAASLAPAPTARSLRRSLRRASPARLPRAEHVLLEEGGSGDSPAPGQPVAEHLHLDADGRPLVVTLRRLGDRLVRTTVDHRADHLEDRPGAGLVTDGFRGWRRRPGTATPTPGLALAGAASPSGPSPWAVAQSGALAAYAVAGRRD</sequence>